<dbReference type="PROSITE" id="PS51781">
    <property type="entry name" value="SH3B"/>
    <property type="match status" value="1"/>
</dbReference>
<evidence type="ECO:0000259" key="3">
    <source>
        <dbReference type="PROSITE" id="PS51781"/>
    </source>
</evidence>
<feature type="domain" description="SH3b" evidence="3">
    <location>
        <begin position="141"/>
        <end position="210"/>
    </location>
</feature>
<name>A0A6B0YTJ5_9CHLR</name>
<keyword evidence="2" id="KW-0812">Transmembrane</keyword>
<dbReference type="EMBL" id="VXRG01000078">
    <property type="protein sequence ID" value="MXY93651.1"/>
    <property type="molecule type" value="Genomic_DNA"/>
</dbReference>
<feature type="region of interest" description="Disordered" evidence="1">
    <location>
        <begin position="1"/>
        <end position="24"/>
    </location>
</feature>
<reference evidence="4" key="1">
    <citation type="submission" date="2019-09" db="EMBL/GenBank/DDBJ databases">
        <title>Characterisation of the sponge microbiome using genome-centric metagenomics.</title>
        <authorList>
            <person name="Engelberts J.P."/>
            <person name="Robbins S.J."/>
            <person name="De Goeij J.M."/>
            <person name="Aranda M."/>
            <person name="Bell S.C."/>
            <person name="Webster N.S."/>
        </authorList>
    </citation>
    <scope>NUCLEOTIDE SEQUENCE</scope>
    <source>
        <strain evidence="4">SB0664_bin_27</strain>
    </source>
</reference>
<evidence type="ECO:0000256" key="2">
    <source>
        <dbReference type="SAM" id="Phobius"/>
    </source>
</evidence>
<dbReference type="Gene3D" id="2.30.30.40">
    <property type="entry name" value="SH3 Domains"/>
    <property type="match status" value="2"/>
</dbReference>
<protein>
    <submittedName>
        <fullName evidence="4">SH3 domain-containing protein</fullName>
    </submittedName>
</protein>
<organism evidence="4">
    <name type="scientific">Caldilineaceae bacterium SB0664_bin_27</name>
    <dbReference type="NCBI Taxonomy" id="2605260"/>
    <lineage>
        <taxon>Bacteria</taxon>
        <taxon>Bacillati</taxon>
        <taxon>Chloroflexota</taxon>
        <taxon>Caldilineae</taxon>
        <taxon>Caldilineales</taxon>
        <taxon>Caldilineaceae</taxon>
    </lineage>
</organism>
<dbReference type="Pfam" id="PF08239">
    <property type="entry name" value="SH3_3"/>
    <property type="match status" value="2"/>
</dbReference>
<keyword evidence="2" id="KW-1133">Transmembrane helix</keyword>
<proteinExistence type="predicted"/>
<dbReference type="InterPro" id="IPR003646">
    <property type="entry name" value="SH3-like_bac-type"/>
</dbReference>
<comment type="caution">
    <text evidence="4">The sequence shown here is derived from an EMBL/GenBank/DDBJ whole genome shotgun (WGS) entry which is preliminary data.</text>
</comment>
<feature type="compositionally biased region" description="Pro residues" evidence="1">
    <location>
        <begin position="105"/>
        <end position="120"/>
    </location>
</feature>
<feature type="transmembrane region" description="Helical" evidence="2">
    <location>
        <begin position="62"/>
        <end position="79"/>
    </location>
</feature>
<gene>
    <name evidence="4" type="ORF">F4Y42_09400</name>
</gene>
<dbReference type="AlphaFoldDB" id="A0A6B0YTJ5"/>
<evidence type="ECO:0000313" key="4">
    <source>
        <dbReference type="EMBL" id="MXY93651.1"/>
    </source>
</evidence>
<feature type="compositionally biased region" description="Basic and acidic residues" evidence="1">
    <location>
        <begin position="1"/>
        <end position="11"/>
    </location>
</feature>
<evidence type="ECO:0000256" key="1">
    <source>
        <dbReference type="SAM" id="MobiDB-lite"/>
    </source>
</evidence>
<keyword evidence="2" id="KW-0472">Membrane</keyword>
<feature type="region of interest" description="Disordered" evidence="1">
    <location>
        <begin position="100"/>
        <end position="130"/>
    </location>
</feature>
<accession>A0A6B0YTJ5</accession>
<sequence length="303" mass="32485">MSRDSDSESRFENQTGHQCKEWRFSPSDRCPGTGSYIYARNATGAESPVAGICQRTRPAKNLYLGLLAMTLLWVVPVLACGSFQPRPTPTRDIPVAVPAAETPVPDEPTPTAPSTAPPSPTQTSIPSPTPTVAVRNPLTIGEPARITVPGGLNVREQPTIRSPAVTLLAQDKRITVLEGPVSSDGYIWWKVDDNQGTVGWVAGGQGIDDWISPHVGEARPIDRSPVVGDRVIVTLNGELTVRSLPGIGSSIVARARTNQTFSVVAGPQAADGYFWYQIRSDDGAVEGWAADGREGERWLSPLE</sequence>